<keyword evidence="13" id="KW-0333">Golgi apparatus</keyword>
<dbReference type="PANTHER" id="PTHR15071">
    <property type="entry name" value="MANNOSE-6-PHOSPHATE RECEPTOR FAMILY MEMBER"/>
    <property type="match status" value="1"/>
</dbReference>
<evidence type="ECO:0000256" key="4">
    <source>
        <dbReference type="ARBA" id="ARBA00004614"/>
    </source>
</evidence>
<feature type="compositionally biased region" description="Basic and acidic residues" evidence="18">
    <location>
        <begin position="142"/>
        <end position="161"/>
    </location>
</feature>
<keyword evidence="11 19" id="KW-1133">Transmembrane helix</keyword>
<evidence type="ECO:0000259" key="21">
    <source>
        <dbReference type="PROSITE" id="PS51914"/>
    </source>
</evidence>
<evidence type="ECO:0000256" key="8">
    <source>
        <dbReference type="ARBA" id="ARBA00022692"/>
    </source>
</evidence>
<evidence type="ECO:0000256" key="1">
    <source>
        <dbReference type="ARBA" id="ARBA00004304"/>
    </source>
</evidence>
<keyword evidence="9 20" id="KW-0732">Signal</keyword>
<comment type="similarity">
    <text evidence="5">Belongs to the ATG27 family.</text>
</comment>
<accession>A0AAN6ZM85</accession>
<evidence type="ECO:0000256" key="19">
    <source>
        <dbReference type="SAM" id="Phobius"/>
    </source>
</evidence>
<feature type="domain" description="MRH" evidence="21">
    <location>
        <begin position="42"/>
        <end position="287"/>
    </location>
</feature>
<evidence type="ECO:0000313" key="22">
    <source>
        <dbReference type="EMBL" id="KAK4142779.1"/>
    </source>
</evidence>
<feature type="compositionally biased region" description="Basic and acidic residues" evidence="18">
    <location>
        <begin position="197"/>
        <end position="240"/>
    </location>
</feature>
<dbReference type="GO" id="GO:0015031">
    <property type="term" value="P:protein transport"/>
    <property type="evidence" value="ECO:0007669"/>
    <property type="project" value="UniProtKB-KW"/>
</dbReference>
<evidence type="ECO:0000256" key="3">
    <source>
        <dbReference type="ARBA" id="ARBA00004472"/>
    </source>
</evidence>
<keyword evidence="23" id="KW-1185">Reference proteome</keyword>
<gene>
    <name evidence="22" type="ORF">C8A04DRAFT_12928</name>
</gene>
<evidence type="ECO:0000256" key="12">
    <source>
        <dbReference type="ARBA" id="ARBA00023006"/>
    </source>
</evidence>
<sequence length="372" mass="41292">MKPFPTWLTPATLTSLLLLTPTASTAATTPASPLADDSSSPLACDNIQVEGGHTYNLQALAGPHVVVTGEYTRPTYHNTTYAIDVCRALEREGEGEGCPGGTRVCAIKHRWNRKEDKMTGIDQVIPLVVGDDKAVTWQAKRLPADGEGKDDAPKDGKKEGLRLTLQSGATYQDRAQRAVVEFRCNPDLEGAEGEWESVDKYKPVKGEKARREDKDDEKKDDGKKDDGKKDDNKKDGDKVSDPSTPERQVKKDDAALVWGGYKRERDADGKELDTLYLTWYTKHVCDTAVDQPVKESESWGFFTWFVILVFLGIAAYLIFGSWLNYNRYGARGWDLLPHGDTLRDAPYLMKDLIRRALNTLQSTGSRGGYSAV</sequence>
<evidence type="ECO:0000313" key="23">
    <source>
        <dbReference type="Proteomes" id="UP001302676"/>
    </source>
</evidence>
<dbReference type="EMBL" id="MU853593">
    <property type="protein sequence ID" value="KAK4142779.1"/>
    <property type="molecule type" value="Genomic_DNA"/>
</dbReference>
<dbReference type="GO" id="GO:0030659">
    <property type="term" value="C:cytoplasmic vesicle membrane"/>
    <property type="evidence" value="ECO:0007669"/>
    <property type="project" value="UniProtKB-SubCell"/>
</dbReference>
<comment type="subcellular location">
    <subcellularLocation>
        <location evidence="2">Cytoplasmic vesicle membrane</location>
        <topology evidence="2">Single-pass type I membrane protein</topology>
    </subcellularLocation>
    <subcellularLocation>
        <location evidence="4">Golgi apparatus membrane</location>
        <topology evidence="4">Single-pass type I membrane protein</topology>
    </subcellularLocation>
    <subcellularLocation>
        <location evidence="1">Mitochondrion membrane</location>
        <topology evidence="1">Single-pass membrane protein</topology>
    </subcellularLocation>
    <subcellularLocation>
        <location evidence="3">Preautophagosomal structure membrane</location>
        <topology evidence="3">Single-pass type I membrane protein</topology>
    </subcellularLocation>
</comment>
<evidence type="ECO:0000256" key="15">
    <source>
        <dbReference type="ARBA" id="ARBA00023136"/>
    </source>
</evidence>
<dbReference type="Pfam" id="PF09451">
    <property type="entry name" value="ATG27"/>
    <property type="match status" value="1"/>
</dbReference>
<dbReference type="PROSITE" id="PS51914">
    <property type="entry name" value="MRH"/>
    <property type="match status" value="1"/>
</dbReference>
<evidence type="ECO:0000256" key="18">
    <source>
        <dbReference type="SAM" id="MobiDB-lite"/>
    </source>
</evidence>
<evidence type="ECO:0000256" key="11">
    <source>
        <dbReference type="ARBA" id="ARBA00022989"/>
    </source>
</evidence>
<keyword evidence="15 19" id="KW-0472">Membrane</keyword>
<keyword evidence="16" id="KW-1015">Disulfide bond</keyword>
<dbReference type="InterPro" id="IPR018939">
    <property type="entry name" value="Autophagy-rel_prot_27"/>
</dbReference>
<dbReference type="InterPro" id="IPR009011">
    <property type="entry name" value="Man6P_isomerase_rcpt-bd_dom_sf"/>
</dbReference>
<keyword evidence="12" id="KW-0072">Autophagy</keyword>
<reference evidence="22" key="2">
    <citation type="submission" date="2023-05" db="EMBL/GenBank/DDBJ databases">
        <authorList>
            <consortium name="Lawrence Berkeley National Laboratory"/>
            <person name="Steindorff A."/>
            <person name="Hensen N."/>
            <person name="Bonometti L."/>
            <person name="Westerberg I."/>
            <person name="Brannstrom I.O."/>
            <person name="Guillou S."/>
            <person name="Cros-Aarteil S."/>
            <person name="Calhoun S."/>
            <person name="Haridas S."/>
            <person name="Kuo A."/>
            <person name="Mondo S."/>
            <person name="Pangilinan J."/>
            <person name="Riley R."/>
            <person name="Labutti K."/>
            <person name="Andreopoulos B."/>
            <person name="Lipzen A."/>
            <person name="Chen C."/>
            <person name="Yanf M."/>
            <person name="Daum C."/>
            <person name="Ng V."/>
            <person name="Clum A."/>
            <person name="Ohm R."/>
            <person name="Martin F."/>
            <person name="Silar P."/>
            <person name="Natvig D."/>
            <person name="Lalanne C."/>
            <person name="Gautier V."/>
            <person name="Ament-Velasquez S.L."/>
            <person name="Kruys A."/>
            <person name="Hutchinson M.I."/>
            <person name="Powell A.J."/>
            <person name="Barry K."/>
            <person name="Miller A.N."/>
            <person name="Grigoriev I.V."/>
            <person name="Debuchy R."/>
            <person name="Gladieux P."/>
            <person name="Thoren M.H."/>
            <person name="Johannesson H."/>
        </authorList>
    </citation>
    <scope>NUCLEOTIDE SEQUENCE</scope>
    <source>
        <strain evidence="22">CBS 141.50</strain>
    </source>
</reference>
<name>A0AAN6ZM85_9PEZI</name>
<proteinExistence type="inferred from homology"/>
<keyword evidence="10" id="KW-0653">Protein transport</keyword>
<keyword evidence="17" id="KW-0968">Cytoplasmic vesicle</keyword>
<evidence type="ECO:0000256" key="2">
    <source>
        <dbReference type="ARBA" id="ARBA00004358"/>
    </source>
</evidence>
<evidence type="ECO:0000256" key="13">
    <source>
        <dbReference type="ARBA" id="ARBA00023034"/>
    </source>
</evidence>
<dbReference type="PANTHER" id="PTHR15071:SF13">
    <property type="entry name" value="AUTOPHAGY-RELATED PROTEIN 27"/>
    <property type="match status" value="1"/>
</dbReference>
<evidence type="ECO:0000256" key="14">
    <source>
        <dbReference type="ARBA" id="ARBA00023128"/>
    </source>
</evidence>
<dbReference type="GO" id="GO:0006914">
    <property type="term" value="P:autophagy"/>
    <property type="evidence" value="ECO:0007669"/>
    <property type="project" value="UniProtKB-KW"/>
</dbReference>
<dbReference type="Proteomes" id="UP001302676">
    <property type="component" value="Unassembled WGS sequence"/>
</dbReference>
<feature type="region of interest" description="Disordered" evidence="18">
    <location>
        <begin position="194"/>
        <end position="249"/>
    </location>
</feature>
<protein>
    <recommendedName>
        <fullName evidence="6">Autophagy-related protein 27</fullName>
    </recommendedName>
</protein>
<dbReference type="GO" id="GO:0034045">
    <property type="term" value="C:phagophore assembly site membrane"/>
    <property type="evidence" value="ECO:0007669"/>
    <property type="project" value="UniProtKB-SubCell"/>
</dbReference>
<evidence type="ECO:0000256" key="5">
    <source>
        <dbReference type="ARBA" id="ARBA00005363"/>
    </source>
</evidence>
<evidence type="ECO:0000256" key="17">
    <source>
        <dbReference type="ARBA" id="ARBA00023329"/>
    </source>
</evidence>
<dbReference type="InterPro" id="IPR044865">
    <property type="entry name" value="MRH_dom"/>
</dbReference>
<organism evidence="22 23">
    <name type="scientific">Dichotomopilus funicola</name>
    <dbReference type="NCBI Taxonomy" id="1934379"/>
    <lineage>
        <taxon>Eukaryota</taxon>
        <taxon>Fungi</taxon>
        <taxon>Dikarya</taxon>
        <taxon>Ascomycota</taxon>
        <taxon>Pezizomycotina</taxon>
        <taxon>Sordariomycetes</taxon>
        <taxon>Sordariomycetidae</taxon>
        <taxon>Sordariales</taxon>
        <taxon>Chaetomiaceae</taxon>
        <taxon>Dichotomopilus</taxon>
    </lineage>
</organism>
<evidence type="ECO:0000256" key="20">
    <source>
        <dbReference type="SAM" id="SignalP"/>
    </source>
</evidence>
<evidence type="ECO:0000256" key="6">
    <source>
        <dbReference type="ARBA" id="ARBA00013776"/>
    </source>
</evidence>
<dbReference type="AlphaFoldDB" id="A0AAN6ZM85"/>
<feature type="chain" id="PRO_5043014419" description="Autophagy-related protein 27" evidence="20">
    <location>
        <begin position="28"/>
        <end position="372"/>
    </location>
</feature>
<evidence type="ECO:0000256" key="9">
    <source>
        <dbReference type="ARBA" id="ARBA00022729"/>
    </source>
</evidence>
<evidence type="ECO:0000256" key="10">
    <source>
        <dbReference type="ARBA" id="ARBA00022927"/>
    </source>
</evidence>
<dbReference type="RefSeq" id="XP_062636150.1">
    <property type="nucleotide sequence ID" value="XM_062777517.1"/>
</dbReference>
<keyword evidence="14" id="KW-0496">Mitochondrion</keyword>
<dbReference type="GO" id="GO:0031966">
    <property type="term" value="C:mitochondrial membrane"/>
    <property type="evidence" value="ECO:0007669"/>
    <property type="project" value="UniProtKB-SubCell"/>
</dbReference>
<keyword evidence="7" id="KW-0813">Transport</keyword>
<reference evidence="22" key="1">
    <citation type="journal article" date="2023" name="Mol. Phylogenet. Evol.">
        <title>Genome-scale phylogeny and comparative genomics of the fungal order Sordariales.</title>
        <authorList>
            <person name="Hensen N."/>
            <person name="Bonometti L."/>
            <person name="Westerberg I."/>
            <person name="Brannstrom I.O."/>
            <person name="Guillou S."/>
            <person name="Cros-Aarteil S."/>
            <person name="Calhoun S."/>
            <person name="Haridas S."/>
            <person name="Kuo A."/>
            <person name="Mondo S."/>
            <person name="Pangilinan J."/>
            <person name="Riley R."/>
            <person name="LaButti K."/>
            <person name="Andreopoulos B."/>
            <person name="Lipzen A."/>
            <person name="Chen C."/>
            <person name="Yan M."/>
            <person name="Daum C."/>
            <person name="Ng V."/>
            <person name="Clum A."/>
            <person name="Steindorff A."/>
            <person name="Ohm R.A."/>
            <person name="Martin F."/>
            <person name="Silar P."/>
            <person name="Natvig D.O."/>
            <person name="Lalanne C."/>
            <person name="Gautier V."/>
            <person name="Ament-Velasquez S.L."/>
            <person name="Kruys A."/>
            <person name="Hutchinson M.I."/>
            <person name="Powell A.J."/>
            <person name="Barry K."/>
            <person name="Miller A.N."/>
            <person name="Grigoriev I.V."/>
            <person name="Debuchy R."/>
            <person name="Gladieux P."/>
            <person name="Hiltunen Thoren M."/>
            <person name="Johannesson H."/>
        </authorList>
    </citation>
    <scope>NUCLEOTIDE SEQUENCE</scope>
    <source>
        <strain evidence="22">CBS 141.50</strain>
    </source>
</reference>
<comment type="caution">
    <text evidence="22">The sequence shown here is derived from an EMBL/GenBank/DDBJ whole genome shotgun (WGS) entry which is preliminary data.</text>
</comment>
<evidence type="ECO:0000256" key="16">
    <source>
        <dbReference type="ARBA" id="ARBA00023157"/>
    </source>
</evidence>
<keyword evidence="8 19" id="KW-0812">Transmembrane</keyword>
<feature type="region of interest" description="Disordered" evidence="18">
    <location>
        <begin position="140"/>
        <end position="163"/>
    </location>
</feature>
<feature type="signal peptide" evidence="20">
    <location>
        <begin position="1"/>
        <end position="27"/>
    </location>
</feature>
<dbReference type="Gene3D" id="2.70.130.10">
    <property type="entry name" value="Mannose-6-phosphate receptor binding domain"/>
    <property type="match status" value="1"/>
</dbReference>
<feature type="transmembrane region" description="Helical" evidence="19">
    <location>
        <begin position="299"/>
        <end position="319"/>
    </location>
</feature>
<evidence type="ECO:0000256" key="7">
    <source>
        <dbReference type="ARBA" id="ARBA00022448"/>
    </source>
</evidence>
<dbReference type="SUPFAM" id="SSF50911">
    <property type="entry name" value="Mannose 6-phosphate receptor domain"/>
    <property type="match status" value="1"/>
</dbReference>
<dbReference type="GeneID" id="87814130"/>
<dbReference type="GO" id="GO:0000139">
    <property type="term" value="C:Golgi membrane"/>
    <property type="evidence" value="ECO:0007669"/>
    <property type="project" value="UniProtKB-SubCell"/>
</dbReference>